<gene>
    <name evidence="1" type="ORF">MNOMIAMN_00007</name>
</gene>
<name>A0A7G9Y4N3_9EURY</name>
<proteinExistence type="predicted"/>
<dbReference type="EMBL" id="MT630784">
    <property type="protein sequence ID" value="QNO42967.1"/>
    <property type="molecule type" value="Genomic_DNA"/>
</dbReference>
<reference evidence="1" key="1">
    <citation type="submission" date="2020-06" db="EMBL/GenBank/DDBJ databases">
        <title>Unique genomic features of the anaerobic methanotrophic archaea.</title>
        <authorList>
            <person name="Chadwick G.L."/>
            <person name="Skennerton C.T."/>
            <person name="Laso-Perez R."/>
            <person name="Leu A.O."/>
            <person name="Speth D.R."/>
            <person name="Yu H."/>
            <person name="Morgan-Lang C."/>
            <person name="Hatzenpichler R."/>
            <person name="Goudeau D."/>
            <person name="Malmstrom R."/>
            <person name="Brazelton W.J."/>
            <person name="Woyke T."/>
            <person name="Hallam S.J."/>
            <person name="Tyson G.W."/>
            <person name="Wegener G."/>
            <person name="Boetius A."/>
            <person name="Orphan V."/>
        </authorList>
    </citation>
    <scope>NUCLEOTIDE SEQUENCE</scope>
</reference>
<evidence type="ECO:0000313" key="1">
    <source>
        <dbReference type="EMBL" id="QNO42967.1"/>
    </source>
</evidence>
<protein>
    <submittedName>
        <fullName evidence="1">Uncharacterized protein</fullName>
    </submittedName>
</protein>
<accession>A0A7G9Y4N3</accession>
<sequence>MNAKSRVIPTNRVAKVLIQLYSISSYKEYANPKISESLSYPRQNMMPRKLKSAPLAIIYLWRSS</sequence>
<dbReference type="AlphaFoldDB" id="A0A7G9Y4N3"/>
<organism evidence="1">
    <name type="scientific">Candidatus Methanogaster sp. ANME-2c ERB4</name>
    <dbReference type="NCBI Taxonomy" id="2759911"/>
    <lineage>
        <taxon>Archaea</taxon>
        <taxon>Methanobacteriati</taxon>
        <taxon>Methanobacteriota</taxon>
        <taxon>Stenosarchaea group</taxon>
        <taxon>Methanomicrobia</taxon>
        <taxon>Methanosarcinales</taxon>
        <taxon>ANME-2 cluster</taxon>
        <taxon>Candidatus Methanogasteraceae</taxon>
        <taxon>Candidatus Methanogaster</taxon>
    </lineage>
</organism>